<keyword evidence="2" id="KW-1185">Reference proteome</keyword>
<reference evidence="1 2" key="1">
    <citation type="submission" date="2017-01" db="EMBL/GenBank/DDBJ databases">
        <authorList>
            <person name="Mah S.A."/>
            <person name="Swanson W.J."/>
            <person name="Moy G.W."/>
            <person name="Vacquier V.D."/>
        </authorList>
    </citation>
    <scope>NUCLEOTIDE SEQUENCE [LARGE SCALE GENOMIC DNA]</scope>
    <source>
        <strain evidence="1 2">GSMNP</strain>
    </source>
</reference>
<dbReference type="PANTHER" id="PTHR45613:SF452">
    <property type="entry name" value="OS02G0582300 PROTEIN"/>
    <property type="match status" value="1"/>
</dbReference>
<evidence type="ECO:0008006" key="3">
    <source>
        <dbReference type="Google" id="ProtNLM"/>
    </source>
</evidence>
<dbReference type="Gene3D" id="1.25.40.10">
    <property type="entry name" value="Tetratricopeptide repeat domain"/>
    <property type="match status" value="2"/>
</dbReference>
<dbReference type="Proteomes" id="UP000187283">
    <property type="component" value="Unassembled WGS sequence"/>
</dbReference>
<dbReference type="PANTHER" id="PTHR45613">
    <property type="entry name" value="PENTATRICOPEPTIDE REPEAT-CONTAINING PROTEIN"/>
    <property type="match status" value="1"/>
</dbReference>
<evidence type="ECO:0000313" key="2">
    <source>
        <dbReference type="Proteomes" id="UP000187283"/>
    </source>
</evidence>
<evidence type="ECO:0000313" key="1">
    <source>
        <dbReference type="EMBL" id="OMJ21333.1"/>
    </source>
</evidence>
<dbReference type="AlphaFoldDB" id="A0A1R1Y347"/>
<comment type="caution">
    <text evidence="1">The sequence shown here is derived from an EMBL/GenBank/DDBJ whole genome shotgun (WGS) entry which is preliminary data.</text>
</comment>
<dbReference type="Pfam" id="PF13812">
    <property type="entry name" value="PPR_3"/>
    <property type="match status" value="1"/>
</dbReference>
<gene>
    <name evidence="1" type="ORF">AYI70_g3543</name>
</gene>
<name>A0A1R1Y347_9FUNG</name>
<accession>A0A1R1Y347</accession>
<protein>
    <recommendedName>
        <fullName evidence="3">Pentatricopeptide repeat-containing protein</fullName>
    </recommendedName>
</protein>
<dbReference type="STRING" id="133412.A0A1R1Y347"/>
<sequence length="801" mass="92055">MWSCTSAINPCPSPNSNLSFNANFINEDKKNSSFYPSAINSLMRPSINEYNIVLNCISLSAFPNLDLVLDLQNSMKTHGITPNQVTFTSLIKISLILSNWTLFDLVYNELNILSRNNILSITPSLYSQILRAFLHQGEYDTVLSISDNICNKFSSDNFSQTFNIELVNTLIYVYGSLGYVEKMLNVKYMASKHNIRFEPHTYSSIFFFLKLASKDILYSYKKSKSYSCYPSYQSTHVLPQLPSKRTLKSLSKSLALAKIASKQYAEMIKNMILPNSAMISNLTSILFSNLDYQNQSFLLPISVKIAQQKVYTHLLSRNSGEYLRDQLNSNMADLFSISAFFNVLSAKKNFSLAISTAQIIFRNSYIPSDQKHVLDNYHPYFSAIILSSYLQVLIRCNMFSFAFNEFCKIVNLESLTRSSPYCYPTLFNSAIHSLCLDERWDHAVEILFRMNKLNIGPNLDTLLILLSSFSKRETHLSKKNTQKLNKLLDAIKIFLDPTLINNMNPSILDYPKHHSNNNHYLSAIKSKSISEEQNDKLYKIIQLFIKFVSITKKLELGSVIFNNFSKYNKPNIAICNYMLLLLNRTRDINSLFLFWNQMISNHIIPDINSFTILSRSMYKDFKNHFKTLNQDLNAGFQEINMQNSLFNRDTTPSSELIVDDEAKFASQLLPQIKTSEFLVKLSMIESQIVHFSEIYCKGNLKSHQDSSNFHSSNSLVFDLKSITLFLQVQNLRLKLIANSGVTQEEIDLESNSAFKLLEYIDYLNITPDVRLYNTIHEFFVITKNDEGVKMVNNSIDQLYTH</sequence>
<dbReference type="InterPro" id="IPR011990">
    <property type="entry name" value="TPR-like_helical_dom_sf"/>
</dbReference>
<organism evidence="1 2">
    <name type="scientific">Smittium culicis</name>
    <dbReference type="NCBI Taxonomy" id="133412"/>
    <lineage>
        <taxon>Eukaryota</taxon>
        <taxon>Fungi</taxon>
        <taxon>Fungi incertae sedis</taxon>
        <taxon>Zoopagomycota</taxon>
        <taxon>Kickxellomycotina</taxon>
        <taxon>Harpellomycetes</taxon>
        <taxon>Harpellales</taxon>
        <taxon>Legeriomycetaceae</taxon>
        <taxon>Smittium</taxon>
    </lineage>
</organism>
<dbReference type="OrthoDB" id="411857at2759"/>
<dbReference type="InterPro" id="IPR002885">
    <property type="entry name" value="PPR_rpt"/>
</dbReference>
<dbReference type="EMBL" id="LSSN01001026">
    <property type="protein sequence ID" value="OMJ21333.1"/>
    <property type="molecule type" value="Genomic_DNA"/>
</dbReference>
<proteinExistence type="predicted"/>